<keyword evidence="5" id="KW-1185">Reference proteome</keyword>
<evidence type="ECO:0000313" key="5">
    <source>
        <dbReference type="Proteomes" id="UP000077628"/>
    </source>
</evidence>
<evidence type="ECO:0000256" key="2">
    <source>
        <dbReference type="ARBA" id="ARBA00022801"/>
    </source>
</evidence>
<dbReference type="PROSITE" id="PS51257">
    <property type="entry name" value="PROKAR_LIPOPROTEIN"/>
    <property type="match status" value="1"/>
</dbReference>
<dbReference type="PROSITE" id="PS00893">
    <property type="entry name" value="NUDIX_BOX"/>
    <property type="match status" value="1"/>
</dbReference>
<accession>A0A177N6T0</accession>
<dbReference type="GO" id="GO:0016787">
    <property type="term" value="F:hydrolase activity"/>
    <property type="evidence" value="ECO:0007669"/>
    <property type="project" value="UniProtKB-KW"/>
</dbReference>
<comment type="caution">
    <text evidence="4">The sequence shown here is derived from an EMBL/GenBank/DDBJ whole genome shotgun (WGS) entry which is preliminary data.</text>
</comment>
<dbReference type="Gene3D" id="3.90.79.10">
    <property type="entry name" value="Nucleoside Triphosphate Pyrophosphohydrolase"/>
    <property type="match status" value="1"/>
</dbReference>
<protein>
    <recommendedName>
        <fullName evidence="3">Nudix hydrolase domain-containing protein</fullName>
    </recommendedName>
</protein>
<proteinExistence type="predicted"/>
<dbReference type="PROSITE" id="PS51462">
    <property type="entry name" value="NUDIX"/>
    <property type="match status" value="1"/>
</dbReference>
<dbReference type="RefSeq" id="WP_064031189.1">
    <property type="nucleotide sequence ID" value="NZ_LUUK01000208.1"/>
</dbReference>
<organism evidence="4 5">
    <name type="scientific">Methylomonas koyamae</name>
    <dbReference type="NCBI Taxonomy" id="702114"/>
    <lineage>
        <taxon>Bacteria</taxon>
        <taxon>Pseudomonadati</taxon>
        <taxon>Pseudomonadota</taxon>
        <taxon>Gammaproteobacteria</taxon>
        <taxon>Methylococcales</taxon>
        <taxon>Methylococcaceae</taxon>
        <taxon>Methylomonas</taxon>
    </lineage>
</organism>
<dbReference type="InterPro" id="IPR020084">
    <property type="entry name" value="NUDIX_hydrolase_CS"/>
</dbReference>
<name>A0A177N6T0_9GAMM</name>
<dbReference type="AlphaFoldDB" id="A0A177N6T0"/>
<gene>
    <name evidence="4" type="ORF">A1355_13255</name>
</gene>
<dbReference type="OrthoDB" id="3214694at2"/>
<dbReference type="SUPFAM" id="SSF55811">
    <property type="entry name" value="Nudix"/>
    <property type="match status" value="1"/>
</dbReference>
<dbReference type="STRING" id="702114.A1355_13255"/>
<dbReference type="InterPro" id="IPR015797">
    <property type="entry name" value="NUDIX_hydrolase-like_dom_sf"/>
</dbReference>
<dbReference type="Pfam" id="PF00293">
    <property type="entry name" value="NUDIX"/>
    <property type="match status" value="1"/>
</dbReference>
<evidence type="ECO:0000313" key="4">
    <source>
        <dbReference type="EMBL" id="OAI13562.1"/>
    </source>
</evidence>
<keyword evidence="2" id="KW-0378">Hydrolase</keyword>
<comment type="cofactor">
    <cofactor evidence="1">
        <name>Mg(2+)</name>
        <dbReference type="ChEBI" id="CHEBI:18420"/>
    </cofactor>
</comment>
<sequence length="194" mass="21369">MRFILSVPIAVFLWFIVGSSVAEPGPPAGIAAYACRNGQIFHLLAFDDAPGRQGWAHFGGTWEGGESPIETANREFFEESNCVYRLAALTDANIRGPSRSPDSPFLTFVAKVPFVPANVLAMQRECLHVERKQWVWIRDGELGKALDSSADDLRVSVYDGPVDEIYFWPNSLKALRQAKTDGLLPSAAECPADR</sequence>
<dbReference type="Proteomes" id="UP000077628">
    <property type="component" value="Unassembled WGS sequence"/>
</dbReference>
<evidence type="ECO:0000259" key="3">
    <source>
        <dbReference type="PROSITE" id="PS51462"/>
    </source>
</evidence>
<dbReference type="InterPro" id="IPR000086">
    <property type="entry name" value="NUDIX_hydrolase_dom"/>
</dbReference>
<feature type="domain" description="Nudix hydrolase" evidence="3">
    <location>
        <begin position="23"/>
        <end position="159"/>
    </location>
</feature>
<evidence type="ECO:0000256" key="1">
    <source>
        <dbReference type="ARBA" id="ARBA00001946"/>
    </source>
</evidence>
<reference evidence="5" key="1">
    <citation type="submission" date="2016-03" db="EMBL/GenBank/DDBJ databases">
        <authorList>
            <person name="Heylen K."/>
            <person name="De Vos P."/>
            <person name="Vekeman B."/>
        </authorList>
    </citation>
    <scope>NUCLEOTIDE SEQUENCE [LARGE SCALE GENOMIC DNA]</scope>
    <source>
        <strain evidence="5">R-45383</strain>
    </source>
</reference>
<dbReference type="EMBL" id="LUUK01000208">
    <property type="protein sequence ID" value="OAI13562.1"/>
    <property type="molecule type" value="Genomic_DNA"/>
</dbReference>